<evidence type="ECO:0000313" key="5">
    <source>
        <dbReference type="Proteomes" id="UP001163152"/>
    </source>
</evidence>
<comment type="similarity">
    <text evidence="1">Belongs to the leucine-binding protein family.</text>
</comment>
<dbReference type="InterPro" id="IPR028081">
    <property type="entry name" value="Leu-bd"/>
</dbReference>
<dbReference type="Gene3D" id="3.40.50.2300">
    <property type="match status" value="2"/>
</dbReference>
<dbReference type="PANTHER" id="PTHR30483:SF6">
    <property type="entry name" value="PERIPLASMIC BINDING PROTEIN OF ABC TRANSPORTER FOR NATURAL AMINO ACIDS"/>
    <property type="match status" value="1"/>
</dbReference>
<dbReference type="RefSeq" id="WP_268611356.1">
    <property type="nucleotide sequence ID" value="NZ_CP113797.1"/>
</dbReference>
<gene>
    <name evidence="4" type="ORF">OXH18_05270</name>
</gene>
<evidence type="ECO:0000259" key="3">
    <source>
        <dbReference type="Pfam" id="PF13458"/>
    </source>
</evidence>
<dbReference type="EMBL" id="CP113797">
    <property type="protein sequence ID" value="WAL61403.1"/>
    <property type="molecule type" value="Genomic_DNA"/>
</dbReference>
<protein>
    <submittedName>
        <fullName evidence="4">ABC transporter substrate-binding protein</fullName>
    </submittedName>
</protein>
<accession>A0A9E8ZHI9</accession>
<dbReference type="AlphaFoldDB" id="A0A9E8ZHI9"/>
<dbReference type="SUPFAM" id="SSF53822">
    <property type="entry name" value="Periplasmic binding protein-like I"/>
    <property type="match status" value="1"/>
</dbReference>
<dbReference type="CDD" id="cd06347">
    <property type="entry name" value="PBP1_ABC_LivK_ligand_binding-like"/>
    <property type="match status" value="1"/>
</dbReference>
<dbReference type="KEGG" id="tsin:OXH18_05270"/>
<dbReference type="Pfam" id="PF13458">
    <property type="entry name" value="Peripla_BP_6"/>
    <property type="match status" value="1"/>
</dbReference>
<dbReference type="PROSITE" id="PS51257">
    <property type="entry name" value="PROKAR_LIPOPROTEIN"/>
    <property type="match status" value="1"/>
</dbReference>
<evidence type="ECO:0000256" key="1">
    <source>
        <dbReference type="ARBA" id="ARBA00010062"/>
    </source>
</evidence>
<dbReference type="PANTHER" id="PTHR30483">
    <property type="entry name" value="LEUCINE-SPECIFIC-BINDING PROTEIN"/>
    <property type="match status" value="1"/>
</dbReference>
<dbReference type="InterPro" id="IPR051010">
    <property type="entry name" value="BCAA_transport"/>
</dbReference>
<sequence>MTHQWVRGVRCWLLVLLWGLLWGIGLASLVGCAPPTIDAPLPRGTIRIGIIDSLTGDDADSGRATVEAAMLATQAVNAQGGLEIGGQRQFVELVIKDAQSQPDIAASMAQSLITQENIVAIVGPNYSRYAIPVAQIAEQAQIPMISPRSTHPETTADKRYVFRFSFVDTLQGRVIADFAYTDLKASTAAVLYDIASPYNRGIAEVFQQAFREQGGVIVASEAYTTGEQDFTAPLQTIRDRQPDVLFLPNYENEVPKQAAQAQALGIEATLLGADAWGNIKAGDRQSLEGAYYSDHVAPATKHGATRTFIRNYERVYGYEPGANAAATYDSMNLLFSVMQQHGTTHAETIRHGLANYGPYDGVTGVINYQGTGDPIVTVTLLQIQNGKPTFHKEIKPTISRGLAPITR</sequence>
<evidence type="ECO:0000256" key="2">
    <source>
        <dbReference type="ARBA" id="ARBA00022729"/>
    </source>
</evidence>
<name>A0A9E8ZHI9_9CYAN</name>
<feature type="domain" description="Leucine-binding protein" evidence="3">
    <location>
        <begin position="45"/>
        <end position="386"/>
    </location>
</feature>
<keyword evidence="5" id="KW-1185">Reference proteome</keyword>
<reference evidence="4" key="1">
    <citation type="submission" date="2022-12" db="EMBL/GenBank/DDBJ databases">
        <title>Polyphasic identification of a Novel Hot-Spring Cyanobacterium Ocullathermofonsia sinensis gen nov. sp. nov. and Genomic Insights on its Adaptations to the Thermal Habitat.</title>
        <authorList>
            <person name="Daroch M."/>
            <person name="Tang J."/>
            <person name="Jiang Y."/>
        </authorList>
    </citation>
    <scope>NUCLEOTIDE SEQUENCE</scope>
    <source>
        <strain evidence="4">PKUAC-SCTA174</strain>
    </source>
</reference>
<organism evidence="4 5">
    <name type="scientific">Thermocoleostomius sinensis A174</name>
    <dbReference type="NCBI Taxonomy" id="2016057"/>
    <lineage>
        <taxon>Bacteria</taxon>
        <taxon>Bacillati</taxon>
        <taxon>Cyanobacteriota</taxon>
        <taxon>Cyanophyceae</taxon>
        <taxon>Oculatellales</taxon>
        <taxon>Oculatellaceae</taxon>
        <taxon>Thermocoleostomius</taxon>
    </lineage>
</organism>
<dbReference type="InterPro" id="IPR028082">
    <property type="entry name" value="Peripla_BP_I"/>
</dbReference>
<keyword evidence="2" id="KW-0732">Signal</keyword>
<dbReference type="Proteomes" id="UP001163152">
    <property type="component" value="Chromosome"/>
</dbReference>
<evidence type="ECO:0000313" key="4">
    <source>
        <dbReference type="EMBL" id="WAL61403.1"/>
    </source>
</evidence>
<proteinExistence type="inferred from homology"/>